<proteinExistence type="predicted"/>
<protein>
    <submittedName>
        <fullName evidence="1">Uncharacterized protein</fullName>
    </submittedName>
</protein>
<dbReference type="AlphaFoldDB" id="G3IFR6"/>
<evidence type="ECO:0000313" key="2">
    <source>
        <dbReference type="Proteomes" id="UP000001075"/>
    </source>
</evidence>
<sequence>MLCPQSVHLALSPFSQSPLSVQWTLTPGSCTSPCIKPWSYFLLPIMMYFEAVLYVWENHTPWCLKPGGQECKGSCLLVMDATWPLHTSAELYTGLCTFLYKC</sequence>
<organism evidence="1 2">
    <name type="scientific">Cricetulus griseus</name>
    <name type="common">Chinese hamster</name>
    <name type="synonym">Cricetulus barabensis griseus</name>
    <dbReference type="NCBI Taxonomy" id="10029"/>
    <lineage>
        <taxon>Eukaryota</taxon>
        <taxon>Metazoa</taxon>
        <taxon>Chordata</taxon>
        <taxon>Craniata</taxon>
        <taxon>Vertebrata</taxon>
        <taxon>Euteleostomi</taxon>
        <taxon>Mammalia</taxon>
        <taxon>Eutheria</taxon>
        <taxon>Euarchontoglires</taxon>
        <taxon>Glires</taxon>
        <taxon>Rodentia</taxon>
        <taxon>Myomorpha</taxon>
        <taxon>Muroidea</taxon>
        <taxon>Cricetidae</taxon>
        <taxon>Cricetinae</taxon>
        <taxon>Cricetulus</taxon>
    </lineage>
</organism>
<evidence type="ECO:0000313" key="1">
    <source>
        <dbReference type="EMBL" id="EGV96975.1"/>
    </source>
</evidence>
<reference evidence="2" key="1">
    <citation type="journal article" date="2011" name="Nat. Biotechnol.">
        <title>The genomic sequence of the Chinese hamster ovary (CHO)-K1 cell line.</title>
        <authorList>
            <person name="Xu X."/>
            <person name="Nagarajan H."/>
            <person name="Lewis N.E."/>
            <person name="Pan S."/>
            <person name="Cai Z."/>
            <person name="Liu X."/>
            <person name="Chen W."/>
            <person name="Xie M."/>
            <person name="Wang W."/>
            <person name="Hammond S."/>
            <person name="Andersen M.R."/>
            <person name="Neff N."/>
            <person name="Passarelli B."/>
            <person name="Koh W."/>
            <person name="Fan H.C."/>
            <person name="Wang J."/>
            <person name="Gui Y."/>
            <person name="Lee K.H."/>
            <person name="Betenbaugh M.J."/>
            <person name="Quake S.R."/>
            <person name="Famili I."/>
            <person name="Palsson B.O."/>
            <person name="Wang J."/>
        </authorList>
    </citation>
    <scope>NUCLEOTIDE SEQUENCE [LARGE SCALE GENOMIC DNA]</scope>
    <source>
        <strain evidence="2">CHO K1 cell line</strain>
    </source>
</reference>
<accession>G3IFR6</accession>
<dbReference type="InParanoid" id="G3IFR6"/>
<name>G3IFR6_CRIGR</name>
<dbReference type="Proteomes" id="UP000001075">
    <property type="component" value="Unassembled WGS sequence"/>
</dbReference>
<dbReference type="EMBL" id="JH002438">
    <property type="protein sequence ID" value="EGV96975.1"/>
    <property type="molecule type" value="Genomic_DNA"/>
</dbReference>
<gene>
    <name evidence="1" type="ORF">I79_022589</name>
</gene>